<dbReference type="RefSeq" id="WP_315605038.1">
    <property type="nucleotide sequence ID" value="NZ_CP130318.1"/>
</dbReference>
<dbReference type="EMBL" id="CP130318">
    <property type="protein sequence ID" value="WNQ11262.1"/>
    <property type="molecule type" value="Genomic_DNA"/>
</dbReference>
<keyword evidence="2" id="KW-0812">Transmembrane</keyword>
<dbReference type="Proteomes" id="UP001305702">
    <property type="component" value="Chromosome"/>
</dbReference>
<keyword evidence="2" id="KW-1133">Transmembrane helix</keyword>
<feature type="region of interest" description="Disordered" evidence="1">
    <location>
        <begin position="1"/>
        <end position="39"/>
    </location>
</feature>
<dbReference type="KEGG" id="paun:MJA45_27305"/>
<feature type="transmembrane region" description="Helical" evidence="2">
    <location>
        <begin position="84"/>
        <end position="106"/>
    </location>
</feature>
<feature type="compositionally biased region" description="Basic and acidic residues" evidence="1">
    <location>
        <begin position="1"/>
        <end position="10"/>
    </location>
</feature>
<dbReference type="AlphaFoldDB" id="A0AA96REU7"/>
<gene>
    <name evidence="3" type="ORF">MJA45_27305</name>
</gene>
<evidence type="ECO:0000256" key="1">
    <source>
        <dbReference type="SAM" id="MobiDB-lite"/>
    </source>
</evidence>
<sequence length="141" mass="15494">MAPGAEKKGDLPGGGSQERQEHQEHQKRQERRSPQSQRKRSWRLFWRRGISFSGYFGTTVVCLLAAVVLYLTPLSRSLSGKTSGLLLGGLALVSLVHIGIGLPGVLRRSETSAGWIALLLVHGLIVLVYLLLLLLRLNFAP</sequence>
<feature type="transmembrane region" description="Helical" evidence="2">
    <location>
        <begin position="112"/>
        <end position="135"/>
    </location>
</feature>
<accession>A0AA96REU7</accession>
<evidence type="ECO:0000313" key="4">
    <source>
        <dbReference type="Proteomes" id="UP001305702"/>
    </source>
</evidence>
<evidence type="ECO:0000256" key="2">
    <source>
        <dbReference type="SAM" id="Phobius"/>
    </source>
</evidence>
<keyword evidence="2" id="KW-0472">Membrane</keyword>
<keyword evidence="4" id="KW-1185">Reference proteome</keyword>
<organism evidence="3 4">
    <name type="scientific">Paenibacillus aurantius</name>
    <dbReference type="NCBI Taxonomy" id="2918900"/>
    <lineage>
        <taxon>Bacteria</taxon>
        <taxon>Bacillati</taxon>
        <taxon>Bacillota</taxon>
        <taxon>Bacilli</taxon>
        <taxon>Bacillales</taxon>
        <taxon>Paenibacillaceae</taxon>
        <taxon>Paenibacillus</taxon>
    </lineage>
</organism>
<feature type="compositionally biased region" description="Basic and acidic residues" evidence="1">
    <location>
        <begin position="18"/>
        <end position="33"/>
    </location>
</feature>
<protein>
    <submittedName>
        <fullName evidence="3">Uncharacterized protein</fullName>
    </submittedName>
</protein>
<reference evidence="3 4" key="1">
    <citation type="submission" date="2022-02" db="EMBL/GenBank/DDBJ databases">
        <title>Paenibacillus sp. MBLB1776 Whole Genome Shotgun Sequencing.</title>
        <authorList>
            <person name="Hwang C.Y."/>
            <person name="Cho E.-S."/>
            <person name="Seo M.-J."/>
        </authorList>
    </citation>
    <scope>NUCLEOTIDE SEQUENCE [LARGE SCALE GENOMIC DNA]</scope>
    <source>
        <strain evidence="3 4">MBLB1776</strain>
    </source>
</reference>
<name>A0AA96REU7_9BACL</name>
<evidence type="ECO:0000313" key="3">
    <source>
        <dbReference type="EMBL" id="WNQ11262.1"/>
    </source>
</evidence>
<proteinExistence type="predicted"/>
<feature type="transmembrane region" description="Helical" evidence="2">
    <location>
        <begin position="52"/>
        <end position="72"/>
    </location>
</feature>